<dbReference type="Proteomes" id="UP001187415">
    <property type="component" value="Unassembled WGS sequence"/>
</dbReference>
<keyword evidence="3" id="KW-1185">Reference proteome</keyword>
<dbReference type="EMBL" id="JAUPFM010000004">
    <property type="protein sequence ID" value="KAK2854243.1"/>
    <property type="molecule type" value="Genomic_DNA"/>
</dbReference>
<sequence>MHTKDNPHDRGRRKGLYSMHCKERGSVFEVVFLQISRGRPSLRLDPGSQTHNFNSSLRAPPRPVAVVCSPLQLIGPGFPGDSVRRRFHGPGASASIKVSKFDRISGRRRRNKPLSSGEAPTDSLAGVFARHLSDLGSLQ</sequence>
<proteinExistence type="predicted"/>
<organism evidence="2 3">
    <name type="scientific">Channa striata</name>
    <name type="common">Snakehead murrel</name>
    <name type="synonym">Ophicephalus striatus</name>
    <dbReference type="NCBI Taxonomy" id="64152"/>
    <lineage>
        <taxon>Eukaryota</taxon>
        <taxon>Metazoa</taxon>
        <taxon>Chordata</taxon>
        <taxon>Craniata</taxon>
        <taxon>Vertebrata</taxon>
        <taxon>Euteleostomi</taxon>
        <taxon>Actinopterygii</taxon>
        <taxon>Neopterygii</taxon>
        <taxon>Teleostei</taxon>
        <taxon>Neoteleostei</taxon>
        <taxon>Acanthomorphata</taxon>
        <taxon>Anabantaria</taxon>
        <taxon>Anabantiformes</taxon>
        <taxon>Channoidei</taxon>
        <taxon>Channidae</taxon>
        <taxon>Channa</taxon>
    </lineage>
</organism>
<gene>
    <name evidence="2" type="ORF">Q5P01_006904</name>
</gene>
<reference evidence="2" key="1">
    <citation type="submission" date="2023-07" db="EMBL/GenBank/DDBJ databases">
        <title>Chromosome-level Genome Assembly of Striped Snakehead (Channa striata).</title>
        <authorList>
            <person name="Liu H."/>
        </authorList>
    </citation>
    <scope>NUCLEOTIDE SEQUENCE</scope>
    <source>
        <strain evidence="2">Gz</strain>
        <tissue evidence="2">Muscle</tissue>
    </source>
</reference>
<accession>A0AA88NIP6</accession>
<name>A0AA88NIP6_CHASR</name>
<comment type="caution">
    <text evidence="2">The sequence shown here is derived from an EMBL/GenBank/DDBJ whole genome shotgun (WGS) entry which is preliminary data.</text>
</comment>
<evidence type="ECO:0000313" key="3">
    <source>
        <dbReference type="Proteomes" id="UP001187415"/>
    </source>
</evidence>
<evidence type="ECO:0000256" key="1">
    <source>
        <dbReference type="SAM" id="MobiDB-lite"/>
    </source>
</evidence>
<feature type="region of interest" description="Disordered" evidence="1">
    <location>
        <begin position="98"/>
        <end position="121"/>
    </location>
</feature>
<evidence type="ECO:0000313" key="2">
    <source>
        <dbReference type="EMBL" id="KAK2854243.1"/>
    </source>
</evidence>
<dbReference type="AlphaFoldDB" id="A0AA88NIP6"/>
<protein>
    <submittedName>
        <fullName evidence="2">Uncharacterized protein</fullName>
    </submittedName>
</protein>